<keyword evidence="2" id="KW-0378">Hydrolase</keyword>
<feature type="compositionally biased region" description="Pro residues" evidence="7">
    <location>
        <begin position="31"/>
        <end position="40"/>
    </location>
</feature>
<reference evidence="8 9" key="1">
    <citation type="submission" date="2019-11" db="EMBL/GenBank/DDBJ databases">
        <title>Novel species isolated from a subtropical stream in China.</title>
        <authorList>
            <person name="Lu H."/>
        </authorList>
    </citation>
    <scope>NUCLEOTIDE SEQUENCE [LARGE SCALE GENOMIC DNA]</scope>
    <source>
        <strain evidence="8 9">FT92W</strain>
    </source>
</reference>
<dbReference type="InterPro" id="IPR036278">
    <property type="entry name" value="Sialidase_sf"/>
</dbReference>
<dbReference type="Gene3D" id="2.130.10.10">
    <property type="entry name" value="YVTN repeat-like/Quinoprotein amine dehydrogenase"/>
    <property type="match status" value="1"/>
</dbReference>
<accession>A0A7X2IUQ6</accession>
<dbReference type="RefSeq" id="WP_154382027.1">
    <property type="nucleotide sequence ID" value="NZ_WKJJ01000033.1"/>
</dbReference>
<dbReference type="GO" id="GO:0010411">
    <property type="term" value="P:xyloglucan metabolic process"/>
    <property type="evidence" value="ECO:0007669"/>
    <property type="project" value="TreeGrafter"/>
</dbReference>
<protein>
    <submittedName>
        <fullName evidence="8">Uncharacterized protein</fullName>
    </submittedName>
</protein>
<evidence type="ECO:0000313" key="8">
    <source>
        <dbReference type="EMBL" id="MRV76480.1"/>
    </source>
</evidence>
<dbReference type="GO" id="GO:0016798">
    <property type="term" value="F:hydrolase activity, acting on glycosyl bonds"/>
    <property type="evidence" value="ECO:0007669"/>
    <property type="project" value="UniProtKB-KW"/>
</dbReference>
<gene>
    <name evidence="8" type="ORF">GJ700_32695</name>
</gene>
<evidence type="ECO:0000256" key="6">
    <source>
        <dbReference type="ARBA" id="ARBA00037986"/>
    </source>
</evidence>
<evidence type="ECO:0000256" key="7">
    <source>
        <dbReference type="SAM" id="MobiDB-lite"/>
    </source>
</evidence>
<comment type="caution">
    <text evidence="8">The sequence shown here is derived from an EMBL/GenBank/DDBJ whole genome shotgun (WGS) entry which is preliminary data.</text>
</comment>
<evidence type="ECO:0000256" key="3">
    <source>
        <dbReference type="ARBA" id="ARBA00023277"/>
    </source>
</evidence>
<evidence type="ECO:0000256" key="4">
    <source>
        <dbReference type="ARBA" id="ARBA00023295"/>
    </source>
</evidence>
<evidence type="ECO:0000256" key="5">
    <source>
        <dbReference type="ARBA" id="ARBA00023326"/>
    </source>
</evidence>
<keyword evidence="4" id="KW-0326">Glycosidase</keyword>
<evidence type="ECO:0000256" key="1">
    <source>
        <dbReference type="ARBA" id="ARBA00022729"/>
    </source>
</evidence>
<dbReference type="SUPFAM" id="SSF50939">
    <property type="entry name" value="Sialidases"/>
    <property type="match status" value="1"/>
</dbReference>
<keyword evidence="5" id="KW-0624">Polysaccharide degradation</keyword>
<sequence length="194" mass="19403">MKIERLLALSAPLPTLMAGCGGGSGTAVGPTPLPPAPAQPTAPAESALPTQPAPGAGSWTNVKLGGGYVPGLVSTDCGQTWQQVASLSSHKMSKAQIEAVSRSGVVGVEQVIFDTSSKGVGSATQTIDTTAAPHCAEVAGPADSTYKTTDGGATWTGIATPVTGVINGVRGVFRSDDRGGSGREVLFNDQAQKS</sequence>
<dbReference type="EMBL" id="WKJJ01000033">
    <property type="protein sequence ID" value="MRV76480.1"/>
    <property type="molecule type" value="Genomic_DNA"/>
</dbReference>
<name>A0A7X2IUQ6_9BURK</name>
<keyword evidence="3" id="KW-0119">Carbohydrate metabolism</keyword>
<dbReference type="PANTHER" id="PTHR43739">
    <property type="entry name" value="XYLOGLUCANASE (EUROFUNG)"/>
    <property type="match status" value="1"/>
</dbReference>
<dbReference type="AlphaFoldDB" id="A0A7X2IUQ6"/>
<keyword evidence="1" id="KW-0732">Signal</keyword>
<keyword evidence="9" id="KW-1185">Reference proteome</keyword>
<proteinExistence type="inferred from homology"/>
<dbReference type="Proteomes" id="UP000446768">
    <property type="component" value="Unassembled WGS sequence"/>
</dbReference>
<evidence type="ECO:0000313" key="9">
    <source>
        <dbReference type="Proteomes" id="UP000446768"/>
    </source>
</evidence>
<dbReference type="GO" id="GO:0000272">
    <property type="term" value="P:polysaccharide catabolic process"/>
    <property type="evidence" value="ECO:0007669"/>
    <property type="project" value="UniProtKB-KW"/>
</dbReference>
<dbReference type="InterPro" id="IPR015943">
    <property type="entry name" value="WD40/YVTN_repeat-like_dom_sf"/>
</dbReference>
<organism evidence="8 9">
    <name type="scientific">Pseudoduganella rivuli</name>
    <dbReference type="NCBI Taxonomy" id="2666085"/>
    <lineage>
        <taxon>Bacteria</taxon>
        <taxon>Pseudomonadati</taxon>
        <taxon>Pseudomonadota</taxon>
        <taxon>Betaproteobacteria</taxon>
        <taxon>Burkholderiales</taxon>
        <taxon>Oxalobacteraceae</taxon>
        <taxon>Telluria group</taxon>
        <taxon>Pseudoduganella</taxon>
    </lineage>
</organism>
<dbReference type="PROSITE" id="PS51257">
    <property type="entry name" value="PROKAR_LIPOPROTEIN"/>
    <property type="match status" value="1"/>
</dbReference>
<feature type="region of interest" description="Disordered" evidence="7">
    <location>
        <begin position="26"/>
        <end position="57"/>
    </location>
</feature>
<dbReference type="PANTHER" id="PTHR43739:SF2">
    <property type="entry name" value="OLIGOXYLOGLUCAN-REDUCING END-SPECIFIC XYLOGLUCANASE-RELATED"/>
    <property type="match status" value="1"/>
</dbReference>
<evidence type="ECO:0000256" key="2">
    <source>
        <dbReference type="ARBA" id="ARBA00022801"/>
    </source>
</evidence>
<dbReference type="InterPro" id="IPR052025">
    <property type="entry name" value="Xyloglucanase_GH74"/>
</dbReference>
<comment type="similarity">
    <text evidence="6">Belongs to the glycosyl hydrolase 74 family.</text>
</comment>